<dbReference type="HOGENOM" id="CLU_1327988_0_0_1"/>
<dbReference type="Proteomes" id="UP000032141">
    <property type="component" value="Chromosome C6"/>
</dbReference>
<feature type="region of interest" description="Disordered" evidence="1">
    <location>
        <begin position="151"/>
        <end position="207"/>
    </location>
</feature>
<dbReference type="AlphaFoldDB" id="A0A0D3CQY1"/>
<name>A0A0D3CQY1_BRAOL</name>
<reference evidence="2" key="2">
    <citation type="submission" date="2015-03" db="UniProtKB">
        <authorList>
            <consortium name="EnsemblPlants"/>
        </authorList>
    </citation>
    <scope>IDENTIFICATION</scope>
</reference>
<evidence type="ECO:0000313" key="3">
    <source>
        <dbReference type="Proteomes" id="UP000032141"/>
    </source>
</evidence>
<dbReference type="EnsemblPlants" id="Bo6g033280.1">
    <property type="protein sequence ID" value="Bo6g033280.1"/>
    <property type="gene ID" value="Bo6g033280"/>
</dbReference>
<accession>A0A0D3CQY1</accession>
<feature type="compositionally biased region" description="Polar residues" evidence="1">
    <location>
        <begin position="154"/>
        <end position="163"/>
    </location>
</feature>
<evidence type="ECO:0000313" key="2">
    <source>
        <dbReference type="EnsemblPlants" id="Bo6g033280.1"/>
    </source>
</evidence>
<sequence>MNPRKFPRNISSEYTEGLIPRNIPRDSFLGIFRGTHSSEFSRDFFLGIYRGTHSSEFSVGTSEDWTIGKSIEISRGSSPSVYSEELSDELVVLGVSSEFRRKFPRDFRGIMNFRGVISEDLFRRYVVGITDDFFPRKIQLPPLISGYVSHSIAPESSSNGPTKSTATPEEEERSSPRSSAYTNMITTTMTSGGATCNETGATEPNNI</sequence>
<protein>
    <submittedName>
        <fullName evidence="2">Uncharacterized protein</fullName>
    </submittedName>
</protein>
<organism evidence="2 3">
    <name type="scientific">Brassica oleracea var. oleracea</name>
    <dbReference type="NCBI Taxonomy" id="109376"/>
    <lineage>
        <taxon>Eukaryota</taxon>
        <taxon>Viridiplantae</taxon>
        <taxon>Streptophyta</taxon>
        <taxon>Embryophyta</taxon>
        <taxon>Tracheophyta</taxon>
        <taxon>Spermatophyta</taxon>
        <taxon>Magnoliopsida</taxon>
        <taxon>eudicotyledons</taxon>
        <taxon>Gunneridae</taxon>
        <taxon>Pentapetalae</taxon>
        <taxon>rosids</taxon>
        <taxon>malvids</taxon>
        <taxon>Brassicales</taxon>
        <taxon>Brassicaceae</taxon>
        <taxon>Brassiceae</taxon>
        <taxon>Brassica</taxon>
    </lineage>
</organism>
<proteinExistence type="predicted"/>
<keyword evidence="3" id="KW-1185">Reference proteome</keyword>
<evidence type="ECO:0000256" key="1">
    <source>
        <dbReference type="SAM" id="MobiDB-lite"/>
    </source>
</evidence>
<feature type="compositionally biased region" description="Polar residues" evidence="1">
    <location>
        <begin position="181"/>
        <end position="207"/>
    </location>
</feature>
<dbReference type="Gramene" id="Bo6g033280.1">
    <property type="protein sequence ID" value="Bo6g033280.1"/>
    <property type="gene ID" value="Bo6g033280"/>
</dbReference>
<reference evidence="2 3" key="1">
    <citation type="journal article" date="2014" name="Genome Biol.">
        <title>Transcriptome and methylome profiling reveals relics of genome dominance in the mesopolyploid Brassica oleracea.</title>
        <authorList>
            <person name="Parkin I.A."/>
            <person name="Koh C."/>
            <person name="Tang H."/>
            <person name="Robinson S.J."/>
            <person name="Kagale S."/>
            <person name="Clarke W.E."/>
            <person name="Town C.D."/>
            <person name="Nixon J."/>
            <person name="Krishnakumar V."/>
            <person name="Bidwell S.L."/>
            <person name="Denoeud F."/>
            <person name="Belcram H."/>
            <person name="Links M.G."/>
            <person name="Just J."/>
            <person name="Clarke C."/>
            <person name="Bender T."/>
            <person name="Huebert T."/>
            <person name="Mason A.S."/>
            <person name="Pires J.C."/>
            <person name="Barker G."/>
            <person name="Moore J."/>
            <person name="Walley P.G."/>
            <person name="Manoli S."/>
            <person name="Batley J."/>
            <person name="Edwards D."/>
            <person name="Nelson M.N."/>
            <person name="Wang X."/>
            <person name="Paterson A.H."/>
            <person name="King G."/>
            <person name="Bancroft I."/>
            <person name="Chalhoub B."/>
            <person name="Sharpe A.G."/>
        </authorList>
    </citation>
    <scope>NUCLEOTIDE SEQUENCE</scope>
    <source>
        <strain evidence="2 3">cv. TO1000</strain>
    </source>
</reference>